<sequence length="184" mass="20740">MSEEIKQIAERLVGLRDALDLKPEEIAAACHIDLETYRGYESGEKDIPVSFLHQIARHYGVELPALMFGYEPRMNSYFLTRKDKGVAVERTKAYKYQSLAAGFANRKADPFMVTVEPSAPEAPFTLNTHPGQEFNIVMEGSMHLRIGEKELVLHEGDSIIFDSTRPHGMKAIGDKPVRFLAIIF</sequence>
<dbReference type="InterPro" id="IPR013096">
    <property type="entry name" value="Cupin_2"/>
</dbReference>
<dbReference type="InterPro" id="IPR010982">
    <property type="entry name" value="Lambda_DNA-bd_dom_sf"/>
</dbReference>
<dbReference type="Pfam" id="PF13560">
    <property type="entry name" value="HTH_31"/>
    <property type="match status" value="1"/>
</dbReference>
<dbReference type="Gene3D" id="1.10.260.40">
    <property type="entry name" value="lambda repressor-like DNA-binding domains"/>
    <property type="match status" value="1"/>
</dbReference>
<accession>A0A921SUG5</accession>
<dbReference type="InterPro" id="IPR001387">
    <property type="entry name" value="Cro/C1-type_HTH"/>
</dbReference>
<comment type="caution">
    <text evidence="3">The sequence shown here is derived from an EMBL/GenBank/DDBJ whole genome shotgun (WGS) entry which is preliminary data.</text>
</comment>
<evidence type="ECO:0000259" key="2">
    <source>
        <dbReference type="PROSITE" id="PS50943"/>
    </source>
</evidence>
<evidence type="ECO:0000313" key="4">
    <source>
        <dbReference type="Proteomes" id="UP000757103"/>
    </source>
</evidence>
<dbReference type="CDD" id="cd00093">
    <property type="entry name" value="HTH_XRE"/>
    <property type="match status" value="1"/>
</dbReference>
<dbReference type="InterPro" id="IPR014710">
    <property type="entry name" value="RmlC-like_jellyroll"/>
</dbReference>
<dbReference type="Gene3D" id="2.60.120.10">
    <property type="entry name" value="Jelly Rolls"/>
    <property type="match status" value="1"/>
</dbReference>
<evidence type="ECO:0000256" key="1">
    <source>
        <dbReference type="ARBA" id="ARBA00023125"/>
    </source>
</evidence>
<protein>
    <submittedName>
        <fullName evidence="3">XRE family transcriptional regulator</fullName>
    </submittedName>
</protein>
<name>A0A921SUG5_9BACT</name>
<reference evidence="3" key="1">
    <citation type="journal article" date="2021" name="PeerJ">
        <title>Extensive microbial diversity within the chicken gut microbiome revealed by metagenomics and culture.</title>
        <authorList>
            <person name="Gilroy R."/>
            <person name="Ravi A."/>
            <person name="Getino M."/>
            <person name="Pursley I."/>
            <person name="Horton D.L."/>
            <person name="Alikhan N.F."/>
            <person name="Baker D."/>
            <person name="Gharbi K."/>
            <person name="Hall N."/>
            <person name="Watson M."/>
            <person name="Adriaenssens E.M."/>
            <person name="Foster-Nyarko E."/>
            <person name="Jarju S."/>
            <person name="Secka A."/>
            <person name="Antonio M."/>
            <person name="Oren A."/>
            <person name="Chaudhuri R.R."/>
            <person name="La Ragione R."/>
            <person name="Hildebrand F."/>
            <person name="Pallen M.J."/>
        </authorList>
    </citation>
    <scope>NUCLEOTIDE SEQUENCE</scope>
    <source>
        <strain evidence="3">CHK121-7720</strain>
    </source>
</reference>
<dbReference type="CDD" id="cd02209">
    <property type="entry name" value="cupin_XRE_C"/>
    <property type="match status" value="1"/>
</dbReference>
<keyword evidence="1" id="KW-0238">DNA-binding</keyword>
<dbReference type="Pfam" id="PF07883">
    <property type="entry name" value="Cupin_2"/>
    <property type="match status" value="1"/>
</dbReference>
<dbReference type="GO" id="GO:0005829">
    <property type="term" value="C:cytosol"/>
    <property type="evidence" value="ECO:0007669"/>
    <property type="project" value="TreeGrafter"/>
</dbReference>
<dbReference type="RefSeq" id="WP_272959934.1">
    <property type="nucleotide sequence ID" value="NZ_CAKMIC010000010.1"/>
</dbReference>
<dbReference type="GO" id="GO:0003677">
    <property type="term" value="F:DNA binding"/>
    <property type="evidence" value="ECO:0007669"/>
    <property type="project" value="UniProtKB-KW"/>
</dbReference>
<dbReference type="InterPro" id="IPR050807">
    <property type="entry name" value="TransReg_Diox_bact_type"/>
</dbReference>
<dbReference type="PANTHER" id="PTHR46797:SF19">
    <property type="entry name" value="BLL2473 PROTEIN"/>
    <property type="match status" value="1"/>
</dbReference>
<dbReference type="PANTHER" id="PTHR46797">
    <property type="entry name" value="HTH-TYPE TRANSCRIPTIONAL REGULATOR"/>
    <property type="match status" value="1"/>
</dbReference>
<dbReference type="GO" id="GO:0003700">
    <property type="term" value="F:DNA-binding transcription factor activity"/>
    <property type="evidence" value="ECO:0007669"/>
    <property type="project" value="TreeGrafter"/>
</dbReference>
<dbReference type="PROSITE" id="PS50943">
    <property type="entry name" value="HTH_CROC1"/>
    <property type="match status" value="1"/>
</dbReference>
<dbReference type="SMART" id="SM00530">
    <property type="entry name" value="HTH_XRE"/>
    <property type="match status" value="1"/>
</dbReference>
<organism evidence="3 4">
    <name type="scientific">Barnesiella viscericola</name>
    <dbReference type="NCBI Taxonomy" id="397865"/>
    <lineage>
        <taxon>Bacteria</taxon>
        <taxon>Pseudomonadati</taxon>
        <taxon>Bacteroidota</taxon>
        <taxon>Bacteroidia</taxon>
        <taxon>Bacteroidales</taxon>
        <taxon>Barnesiellaceae</taxon>
        <taxon>Barnesiella</taxon>
    </lineage>
</organism>
<dbReference type="SUPFAM" id="SSF47413">
    <property type="entry name" value="lambda repressor-like DNA-binding domains"/>
    <property type="match status" value="1"/>
</dbReference>
<feature type="domain" description="HTH cro/C1-type" evidence="2">
    <location>
        <begin position="12"/>
        <end position="66"/>
    </location>
</feature>
<proteinExistence type="predicted"/>
<dbReference type="Proteomes" id="UP000757103">
    <property type="component" value="Unassembled WGS sequence"/>
</dbReference>
<dbReference type="EMBL" id="DYUD01000010">
    <property type="protein sequence ID" value="HJG88269.1"/>
    <property type="molecule type" value="Genomic_DNA"/>
</dbReference>
<dbReference type="AlphaFoldDB" id="A0A921SUG5"/>
<dbReference type="InterPro" id="IPR011051">
    <property type="entry name" value="RmlC_Cupin_sf"/>
</dbReference>
<gene>
    <name evidence="3" type="ORF">K8U91_02160</name>
</gene>
<dbReference type="SUPFAM" id="SSF51182">
    <property type="entry name" value="RmlC-like cupins"/>
    <property type="match status" value="1"/>
</dbReference>
<reference evidence="3" key="2">
    <citation type="submission" date="2021-09" db="EMBL/GenBank/DDBJ databases">
        <authorList>
            <person name="Gilroy R."/>
        </authorList>
    </citation>
    <scope>NUCLEOTIDE SEQUENCE</scope>
    <source>
        <strain evidence="3">CHK121-7720</strain>
    </source>
</reference>
<evidence type="ECO:0000313" key="3">
    <source>
        <dbReference type="EMBL" id="HJG88269.1"/>
    </source>
</evidence>